<feature type="chain" id="PRO_5036972721" evidence="3">
    <location>
        <begin position="22"/>
        <end position="652"/>
    </location>
</feature>
<evidence type="ECO:0000259" key="4">
    <source>
        <dbReference type="Pfam" id="PF00496"/>
    </source>
</evidence>
<evidence type="ECO:0000256" key="1">
    <source>
        <dbReference type="ARBA" id="ARBA00004418"/>
    </source>
</evidence>
<evidence type="ECO:0000256" key="2">
    <source>
        <dbReference type="ARBA" id="ARBA00005695"/>
    </source>
</evidence>
<dbReference type="Gene3D" id="3.40.190.10">
    <property type="entry name" value="Periplasmic binding protein-like II"/>
    <property type="match status" value="1"/>
</dbReference>
<dbReference type="CDD" id="cd08500">
    <property type="entry name" value="PBP2_NikA_DppA_OppA_like_4"/>
    <property type="match status" value="1"/>
</dbReference>
<dbReference type="Gene3D" id="3.10.105.10">
    <property type="entry name" value="Dipeptide-binding Protein, Domain 3"/>
    <property type="match status" value="1"/>
</dbReference>
<dbReference type="SUPFAM" id="SSF53850">
    <property type="entry name" value="Periplasmic binding protein-like II"/>
    <property type="match status" value="1"/>
</dbReference>
<reference evidence="5" key="1">
    <citation type="journal article" date="2014" name="Int. J. Syst. Evol. Microbiol.">
        <title>Complete genome sequence of Corynebacterium casei LMG S-19264T (=DSM 44701T), isolated from a smear-ripened cheese.</title>
        <authorList>
            <consortium name="US DOE Joint Genome Institute (JGI-PGF)"/>
            <person name="Walter F."/>
            <person name="Albersmeier A."/>
            <person name="Kalinowski J."/>
            <person name="Ruckert C."/>
        </authorList>
    </citation>
    <scope>NUCLEOTIDE SEQUENCE</scope>
    <source>
        <strain evidence="5">KCTC 42651</strain>
    </source>
</reference>
<proteinExistence type="inferred from homology"/>
<dbReference type="AlphaFoldDB" id="A0A919CMJ3"/>
<dbReference type="EMBL" id="BMZS01000001">
    <property type="protein sequence ID" value="GHD39326.1"/>
    <property type="molecule type" value="Genomic_DNA"/>
</dbReference>
<name>A0A919CMJ3_9PROT</name>
<sequence>MTGVVTAFLAALLWFAPAAPAAATGYVEPPALAEDVAAGRLPPIAERLPREPAVVDLAAAGQEPGQYGGVLPMIMGRDKDTRQMVVYGYARLVGYRPKTFELVPDILKAVEVEDDRVFTFTLREGHRWSDGAPFTTEDFRYFWEDVANDEHLSPTGPPSELMVDGEKPKVEILSPTVVRYSWSRPNPEFLPALAGARPLYLYRPAHYLKKVHARYCEPAELEKLVKDGHQRNWAALHNKLDNMYKFDNPALPTLQPWMVVTEPPSDRFVYRRNPYYHRVDPEGRQLPYIDEVDFQIAAPGLIPAKTGAGESALQARYLSFDDYTFLRQSETRSGYETYLWRTAYGAHLALYPNLNAEDPVWRELMRDTRFRHALSLAINRHEINEVNYFGLALDGNDTVLPGSPLYRDGLRERWATYDPAKADALLDEIGLTGRDGRGVRLLPDGRPAEIVVETAGESSEQTDVLELVHDSWMAVGIKLYSRPIQRTVFRNRVFAGKTLMSISKGLENGLPTADTSPQEFAPTDQNQYMWPKWGQYYQTGGKAGAPPDLPEAQRLMELYRSWRHAGSRDERTRIWGEMLGIWSEQTYTIGLVAGVLQPVVVDLELHNVPVQGVYAWDPGAHFGIYRPDTFFFGPARPRTPESVLTAAVRSRR</sequence>
<dbReference type="Proteomes" id="UP000630353">
    <property type="component" value="Unassembled WGS sequence"/>
</dbReference>
<feature type="domain" description="Solute-binding protein family 5" evidence="4">
    <location>
        <begin position="101"/>
        <end position="520"/>
    </location>
</feature>
<accession>A0A919CMJ3</accession>
<reference evidence="5" key="2">
    <citation type="submission" date="2020-09" db="EMBL/GenBank/DDBJ databases">
        <authorList>
            <person name="Sun Q."/>
            <person name="Kim S."/>
        </authorList>
    </citation>
    <scope>NUCLEOTIDE SEQUENCE</scope>
    <source>
        <strain evidence="5">KCTC 42651</strain>
    </source>
</reference>
<protein>
    <submittedName>
        <fullName evidence="5">Peptide ABC transporter substrate-binding protein</fullName>
    </submittedName>
</protein>
<dbReference type="GO" id="GO:1904680">
    <property type="term" value="F:peptide transmembrane transporter activity"/>
    <property type="evidence" value="ECO:0007669"/>
    <property type="project" value="TreeGrafter"/>
</dbReference>
<keyword evidence="3" id="KW-0732">Signal</keyword>
<dbReference type="InterPro" id="IPR039424">
    <property type="entry name" value="SBP_5"/>
</dbReference>
<dbReference type="InterPro" id="IPR000914">
    <property type="entry name" value="SBP_5_dom"/>
</dbReference>
<dbReference type="Pfam" id="PF00496">
    <property type="entry name" value="SBP_bac_5"/>
    <property type="match status" value="1"/>
</dbReference>
<evidence type="ECO:0000256" key="3">
    <source>
        <dbReference type="SAM" id="SignalP"/>
    </source>
</evidence>
<comment type="caution">
    <text evidence="5">The sequence shown here is derived from an EMBL/GenBank/DDBJ whole genome shotgun (WGS) entry which is preliminary data.</text>
</comment>
<comment type="similarity">
    <text evidence="2">Belongs to the bacterial solute-binding protein 5 family.</text>
</comment>
<dbReference type="GO" id="GO:0015833">
    <property type="term" value="P:peptide transport"/>
    <property type="evidence" value="ECO:0007669"/>
    <property type="project" value="TreeGrafter"/>
</dbReference>
<dbReference type="PANTHER" id="PTHR30290:SF62">
    <property type="entry name" value="OLIGOPEPTIDE ABC TRANSPORTER, PERIPLASMIC OLIGOPEPTIDE-BINDING PROTEIN"/>
    <property type="match status" value="1"/>
</dbReference>
<evidence type="ECO:0000313" key="5">
    <source>
        <dbReference type="EMBL" id="GHD39326.1"/>
    </source>
</evidence>
<dbReference type="PANTHER" id="PTHR30290">
    <property type="entry name" value="PERIPLASMIC BINDING COMPONENT OF ABC TRANSPORTER"/>
    <property type="match status" value="1"/>
</dbReference>
<keyword evidence="6" id="KW-1185">Reference proteome</keyword>
<gene>
    <name evidence="5" type="ORF">GCM10017083_01060</name>
</gene>
<comment type="subcellular location">
    <subcellularLocation>
        <location evidence="1">Periplasm</location>
    </subcellularLocation>
</comment>
<organism evidence="5 6">
    <name type="scientific">Thalassobaculum fulvum</name>
    <dbReference type="NCBI Taxonomy" id="1633335"/>
    <lineage>
        <taxon>Bacteria</taxon>
        <taxon>Pseudomonadati</taxon>
        <taxon>Pseudomonadota</taxon>
        <taxon>Alphaproteobacteria</taxon>
        <taxon>Rhodospirillales</taxon>
        <taxon>Thalassobaculaceae</taxon>
        <taxon>Thalassobaculum</taxon>
    </lineage>
</organism>
<evidence type="ECO:0000313" key="6">
    <source>
        <dbReference type="Proteomes" id="UP000630353"/>
    </source>
</evidence>
<feature type="signal peptide" evidence="3">
    <location>
        <begin position="1"/>
        <end position="21"/>
    </location>
</feature>